<feature type="domain" description="Galactosyltransferase C-terminal" evidence="3">
    <location>
        <begin position="45"/>
        <end position="88"/>
    </location>
</feature>
<reference evidence="4 5" key="1">
    <citation type="submission" date="2018-12" db="EMBL/GenBank/DDBJ databases">
        <title>YIM 101343 draft genome.</title>
        <authorList>
            <person name="Chen X."/>
        </authorList>
    </citation>
    <scope>NUCLEOTIDE SEQUENCE [LARGE SCALE GENOMIC DNA]</scope>
    <source>
        <strain evidence="4 5">YIM 101343</strain>
    </source>
</reference>
<proteinExistence type="predicted"/>
<dbReference type="EMBL" id="RXHJ01000008">
    <property type="protein sequence ID" value="RSZ63241.1"/>
    <property type="molecule type" value="Genomic_DNA"/>
</dbReference>
<accession>A0A430HYA4</accession>
<organism evidence="4 5">
    <name type="scientific">Corynebacterium hylobatis</name>
    <dbReference type="NCBI Taxonomy" id="1859290"/>
    <lineage>
        <taxon>Bacteria</taxon>
        <taxon>Bacillati</taxon>
        <taxon>Actinomycetota</taxon>
        <taxon>Actinomycetes</taxon>
        <taxon>Mycobacteriales</taxon>
        <taxon>Corynebacteriaceae</taxon>
        <taxon>Corynebacterium</taxon>
    </lineage>
</organism>
<keyword evidence="5" id="KW-1185">Reference proteome</keyword>
<dbReference type="GO" id="GO:0016740">
    <property type="term" value="F:transferase activity"/>
    <property type="evidence" value="ECO:0007669"/>
    <property type="project" value="UniProtKB-KW"/>
</dbReference>
<evidence type="ECO:0000256" key="1">
    <source>
        <dbReference type="ARBA" id="ARBA00022679"/>
    </source>
</evidence>
<dbReference type="OrthoDB" id="4120491at2"/>
<dbReference type="AlphaFoldDB" id="A0A430HYA4"/>
<evidence type="ECO:0000256" key="2">
    <source>
        <dbReference type="SAM" id="MobiDB-lite"/>
    </source>
</evidence>
<sequence>MTWLGAGRWPGHTGIVSDWREALLEAVVADDGSSLQRSDETSWRFIISAVLTCSRSFFGEFGGFDPTLAGYGGEDWEFGFRAGHAEARFVHEPRVRPATRGERIRILLRSAVVPVRPVTDLVEQICTAGGEAKLLVVGEAVASARTRRREALGGRRVGDRKTPHHEGTGRNRPDYCSGRTGAIPVRS</sequence>
<name>A0A430HYA4_9CORY</name>
<evidence type="ECO:0000313" key="4">
    <source>
        <dbReference type="EMBL" id="RSZ63241.1"/>
    </source>
</evidence>
<evidence type="ECO:0000259" key="3">
    <source>
        <dbReference type="Pfam" id="PF02709"/>
    </source>
</evidence>
<dbReference type="Pfam" id="PF02709">
    <property type="entry name" value="Glyco_transf_7C"/>
    <property type="match status" value="1"/>
</dbReference>
<dbReference type="InterPro" id="IPR029044">
    <property type="entry name" value="Nucleotide-diphossugar_trans"/>
</dbReference>
<protein>
    <recommendedName>
        <fullName evidence="3">Galactosyltransferase C-terminal domain-containing protein</fullName>
    </recommendedName>
</protein>
<keyword evidence="1" id="KW-0808">Transferase</keyword>
<evidence type="ECO:0000313" key="5">
    <source>
        <dbReference type="Proteomes" id="UP000274907"/>
    </source>
</evidence>
<feature type="compositionally biased region" description="Basic and acidic residues" evidence="2">
    <location>
        <begin position="149"/>
        <end position="173"/>
    </location>
</feature>
<dbReference type="Gene3D" id="3.90.550.10">
    <property type="entry name" value="Spore Coat Polysaccharide Biosynthesis Protein SpsA, Chain A"/>
    <property type="match status" value="1"/>
</dbReference>
<feature type="region of interest" description="Disordered" evidence="2">
    <location>
        <begin position="148"/>
        <end position="187"/>
    </location>
</feature>
<dbReference type="SUPFAM" id="SSF53448">
    <property type="entry name" value="Nucleotide-diphospho-sugar transferases"/>
    <property type="match status" value="1"/>
</dbReference>
<dbReference type="InterPro" id="IPR027791">
    <property type="entry name" value="Galactosyl_T_C"/>
</dbReference>
<comment type="caution">
    <text evidence="4">The sequence shown here is derived from an EMBL/GenBank/DDBJ whole genome shotgun (WGS) entry which is preliminary data.</text>
</comment>
<gene>
    <name evidence="4" type="ORF">EAH68_08130</name>
</gene>
<dbReference type="Proteomes" id="UP000274907">
    <property type="component" value="Unassembled WGS sequence"/>
</dbReference>